<keyword evidence="1" id="KW-0812">Transmembrane</keyword>
<evidence type="ECO:0000313" key="2">
    <source>
        <dbReference type="EMBL" id="ABX09362.1"/>
    </source>
</evidence>
<keyword evidence="1" id="KW-1133">Transmembrane helix</keyword>
<evidence type="ECO:0000256" key="1">
    <source>
        <dbReference type="SAM" id="Phobius"/>
    </source>
</evidence>
<dbReference type="Proteomes" id="UP000000788">
    <property type="component" value="Chromosome"/>
</dbReference>
<keyword evidence="1" id="KW-0472">Membrane</keyword>
<keyword evidence="3" id="KW-1185">Reference proteome</keyword>
<dbReference type="HOGENOM" id="CLU_965986_0_0_3"/>
<protein>
    <submittedName>
        <fullName evidence="2">Uncharacterized protein</fullName>
    </submittedName>
</protein>
<proteinExistence type="predicted"/>
<sequence length="288" mass="32248">MSEALTQRAQELRLLGWTEDGARHYSELLDQAQIQRVFSQVDIVFAVLASSIIVLCFFLYATRTIEFKKVSQEKLQNVSDESKALTAPSKKEETAQKTLPEIALIESTASLIEATASVLEKTIPPIVLKETPKKPFITYFSSLFKDTSIDTNRLAEHILLATVLTSESFIKAIRLLTPSVNKKDQKSINLIKEAQVRKALSNKSDQELRDLLKGVELVSTCSSKQLTELILSNPKAFKKASLQERKATLMEMKNTELRELLAGVGKISRLNKSQLVDKVLSIEYGFES</sequence>
<dbReference type="eggNOG" id="ENOG503223F">
    <property type="taxonomic scope" value="Bacteria"/>
</dbReference>
<dbReference type="KEGG" id="pmj:P9211_14311"/>
<dbReference type="OrthoDB" id="539857at2"/>
<organism evidence="2 3">
    <name type="scientific">Prochlorococcus marinus (strain MIT 9211)</name>
    <dbReference type="NCBI Taxonomy" id="93059"/>
    <lineage>
        <taxon>Bacteria</taxon>
        <taxon>Bacillati</taxon>
        <taxon>Cyanobacteriota</taxon>
        <taxon>Cyanophyceae</taxon>
        <taxon>Synechococcales</taxon>
        <taxon>Prochlorococcaceae</taxon>
        <taxon>Prochlorococcus</taxon>
    </lineage>
</organism>
<dbReference type="EMBL" id="CP000878">
    <property type="protein sequence ID" value="ABX09362.1"/>
    <property type="molecule type" value="Genomic_DNA"/>
</dbReference>
<dbReference type="AlphaFoldDB" id="A9BC00"/>
<name>A9BC00_PROM4</name>
<dbReference type="RefSeq" id="WP_012195983.1">
    <property type="nucleotide sequence ID" value="NC_009976.1"/>
</dbReference>
<reference evidence="2 3" key="1">
    <citation type="journal article" date="2007" name="PLoS Genet.">
        <title>Patterns and implications of gene gain and loss in the evolution of Prochlorococcus.</title>
        <authorList>
            <person name="Kettler G.C."/>
            <person name="Martiny A.C."/>
            <person name="Huang K."/>
            <person name="Zucker J."/>
            <person name="Coleman M.L."/>
            <person name="Rodrigue S."/>
            <person name="Chen F."/>
            <person name="Lapidus A."/>
            <person name="Ferriera S."/>
            <person name="Johnson J."/>
            <person name="Steglich C."/>
            <person name="Church G.M."/>
            <person name="Richardson P."/>
            <person name="Chisholm S.W."/>
        </authorList>
    </citation>
    <scope>NUCLEOTIDE SEQUENCE [LARGE SCALE GENOMIC DNA]</scope>
    <source>
        <strain evidence="3">MIT 9211</strain>
    </source>
</reference>
<evidence type="ECO:0000313" key="3">
    <source>
        <dbReference type="Proteomes" id="UP000000788"/>
    </source>
</evidence>
<feature type="transmembrane region" description="Helical" evidence="1">
    <location>
        <begin position="43"/>
        <end position="61"/>
    </location>
</feature>
<accession>A9BC00</accession>
<gene>
    <name evidence="2" type="ordered locus">P9211_14311</name>
</gene>